<protein>
    <recommendedName>
        <fullName evidence="3">D-glycerate 3-kinase, chloroplastic</fullName>
    </recommendedName>
</protein>
<dbReference type="Proteomes" id="UP001371456">
    <property type="component" value="Unassembled WGS sequence"/>
</dbReference>
<evidence type="ECO:0008006" key="3">
    <source>
        <dbReference type="Google" id="ProtNLM"/>
    </source>
</evidence>
<evidence type="ECO:0000313" key="2">
    <source>
        <dbReference type="Proteomes" id="UP001371456"/>
    </source>
</evidence>
<reference evidence="1 2" key="1">
    <citation type="submission" date="2024-02" db="EMBL/GenBank/DDBJ databases">
        <title>de novo genome assembly of Solanum bulbocastanum strain 11H21.</title>
        <authorList>
            <person name="Hosaka A.J."/>
        </authorList>
    </citation>
    <scope>NUCLEOTIDE SEQUENCE [LARGE SCALE GENOMIC DNA]</scope>
    <source>
        <tissue evidence="1">Young leaves</tissue>
    </source>
</reference>
<evidence type="ECO:0000313" key="1">
    <source>
        <dbReference type="EMBL" id="KAK6795863.1"/>
    </source>
</evidence>
<name>A0AAN8U3L1_SOLBU</name>
<dbReference type="EMBL" id="JBANQN010000003">
    <property type="protein sequence ID" value="KAK6795863.1"/>
    <property type="molecule type" value="Genomic_DNA"/>
</dbReference>
<dbReference type="AlphaFoldDB" id="A0AAN8U3L1"/>
<proteinExistence type="predicted"/>
<dbReference type="Gene3D" id="3.40.50.300">
    <property type="entry name" value="P-loop containing nucleotide triphosphate hydrolases"/>
    <property type="match status" value="1"/>
</dbReference>
<sequence length="486" mass="54521">MAGLNILSQTPSPWQLSASPTSSSLSYSLRFPHFYDFNNIYNCGDFKCWKIGSTNFPLSGNPRAKRHPLSSQMLPHLSNSSGSGYSWMQDKSASCDNFSPNGKKQGPLNAVSSKELAQVSSVDDLYEFICSGPLISKIGLTSEKVAESIDKWIEYGLRLCRLFQLNQLALNEAQKIRIYHYYIPVFLWCEQEISQHSSKFKEEEEIPPLVIGFSAPQGCGKTTLVFALEYLFKITGRRAATISIDDFYLTAEEQAKLRDSNPGNLLLEFRGNAGSHDLPLSVETLTALSKLTKEGECTFLTCATFQLGTASICLTNIQLHPGVKMKLPRYDKSAYSGRGDRADPSEWPEVEGPLPVILFEGWMLGFKPLPPEVVKAVDPQKLQLEMVNKNLETYYDAWHKFVKSWIVIKIQDPSYVYQWRLQAEIAMRADGKPGMTDEEVKDFVSRYLPAYKAYLPTLYSEGPSGSDPEHVLLIDIDEGRNPILGC</sequence>
<comment type="caution">
    <text evidence="1">The sequence shown here is derived from an EMBL/GenBank/DDBJ whole genome shotgun (WGS) entry which is preliminary data.</text>
</comment>
<organism evidence="1 2">
    <name type="scientific">Solanum bulbocastanum</name>
    <name type="common">Wild potato</name>
    <dbReference type="NCBI Taxonomy" id="147425"/>
    <lineage>
        <taxon>Eukaryota</taxon>
        <taxon>Viridiplantae</taxon>
        <taxon>Streptophyta</taxon>
        <taxon>Embryophyta</taxon>
        <taxon>Tracheophyta</taxon>
        <taxon>Spermatophyta</taxon>
        <taxon>Magnoliopsida</taxon>
        <taxon>eudicotyledons</taxon>
        <taxon>Gunneridae</taxon>
        <taxon>Pentapetalae</taxon>
        <taxon>asterids</taxon>
        <taxon>lamiids</taxon>
        <taxon>Solanales</taxon>
        <taxon>Solanaceae</taxon>
        <taxon>Solanoideae</taxon>
        <taxon>Solaneae</taxon>
        <taxon>Solanum</taxon>
    </lineage>
</organism>
<dbReference type="InterPro" id="IPR027417">
    <property type="entry name" value="P-loop_NTPase"/>
</dbReference>
<gene>
    <name evidence="1" type="ORF">RDI58_009318</name>
</gene>
<keyword evidence="2" id="KW-1185">Reference proteome</keyword>
<accession>A0AAN8U3L1</accession>
<dbReference type="SUPFAM" id="SSF52540">
    <property type="entry name" value="P-loop containing nucleoside triphosphate hydrolases"/>
    <property type="match status" value="1"/>
</dbReference>
<dbReference type="PANTHER" id="PTHR10285">
    <property type="entry name" value="URIDINE KINASE"/>
    <property type="match status" value="1"/>
</dbReference>